<evidence type="ECO:0000313" key="3">
    <source>
        <dbReference type="Proteomes" id="UP001316189"/>
    </source>
</evidence>
<dbReference type="RefSeq" id="WP_227567944.1">
    <property type="nucleotide sequence ID" value="NZ_CP101988.1"/>
</dbReference>
<gene>
    <name evidence="2" type="ORF">NP064_03230</name>
</gene>
<keyword evidence="3" id="KW-1185">Reference proteome</keyword>
<organism evidence="2 3">
    <name type="scientific">Cellulomonas chengniuliangii</name>
    <dbReference type="NCBI Taxonomy" id="2968084"/>
    <lineage>
        <taxon>Bacteria</taxon>
        <taxon>Bacillati</taxon>
        <taxon>Actinomycetota</taxon>
        <taxon>Actinomycetes</taxon>
        <taxon>Micrococcales</taxon>
        <taxon>Cellulomonadaceae</taxon>
        <taxon>Cellulomonas</taxon>
    </lineage>
</organism>
<evidence type="ECO:0000256" key="1">
    <source>
        <dbReference type="SAM" id="MobiDB-lite"/>
    </source>
</evidence>
<name>A0ABY5L363_9CELL</name>
<reference evidence="2 3" key="1">
    <citation type="submission" date="2022-07" db="EMBL/GenBank/DDBJ databases">
        <title>Novel species in genus cellulomonas.</title>
        <authorList>
            <person name="Ye L."/>
        </authorList>
    </citation>
    <scope>NUCLEOTIDE SEQUENCE [LARGE SCALE GENOMIC DNA]</scope>
    <source>
        <strain evidence="3">zg-Y338</strain>
    </source>
</reference>
<dbReference type="Proteomes" id="UP001316189">
    <property type="component" value="Chromosome"/>
</dbReference>
<evidence type="ECO:0008006" key="4">
    <source>
        <dbReference type="Google" id="ProtNLM"/>
    </source>
</evidence>
<accession>A0ABY5L363</accession>
<sequence length="120" mass="11963">MGSDTAVAVAGDDQVEASGPADGWDAALDALEMAAAQAQALALAGLAGEATSPAVWAPGSEDLGPLPARLAARAQQILDAQAEAAQLVAEASALSRRHLETVAALRPHPSGTPVYLDVEG</sequence>
<feature type="region of interest" description="Disordered" evidence="1">
    <location>
        <begin position="1"/>
        <end position="20"/>
    </location>
</feature>
<dbReference type="EMBL" id="CP101988">
    <property type="protein sequence ID" value="UUI75936.1"/>
    <property type="molecule type" value="Genomic_DNA"/>
</dbReference>
<protein>
    <recommendedName>
        <fullName evidence="4">PE domain-containing protein</fullName>
    </recommendedName>
</protein>
<evidence type="ECO:0000313" key="2">
    <source>
        <dbReference type="EMBL" id="UUI75936.1"/>
    </source>
</evidence>
<proteinExistence type="predicted"/>